<accession>A0A0F9UP28</accession>
<name>A0A0F9UP28_9ZZZZ</name>
<evidence type="ECO:0000256" key="1">
    <source>
        <dbReference type="SAM" id="MobiDB-lite"/>
    </source>
</evidence>
<sequence length="433" mass="50239">MARGDIQYRRSRSTGGGSSYDYDDEGRGTSKTLFEEFSRLFEASGYSEDWLLNIRGAENVQDMVIGLYDARLYHYIHNMTWRYNIHDWAFNKFEDPSNNDGRVRRLVIKKCGVPTWLLFQEHAHRIWERQRELDKQVSADRSERHEHEMAAHKAKRIKRQTDEVVSVKKAAQLISGALQADFQHAFSSEEVYDLREGDWLDDPVMGYATGYGFAEEVRKPSGIKLQITVSIDMSNSMYYNKVDKVAAIAFRDLYLALEQLKDEHPNDLFICAFTFSKNGYSENNKGRNVNNLTINKWYGKDPEIRHSTEESLGAVRMFGEVEGYHSFDGEDTWFYPLFTKIEEWEDEFSDSGALKLDIILTDAVIEHPTDIRRSDVIQERRDGTLHTVMLNFLPEGEWVNSDLPMKCVQYHADPEDLGGLLRNIISEFVNVYL</sequence>
<proteinExistence type="predicted"/>
<dbReference type="AlphaFoldDB" id="A0A0F9UP28"/>
<dbReference type="EMBL" id="LAZR01000606">
    <property type="protein sequence ID" value="KKN62966.1"/>
    <property type="molecule type" value="Genomic_DNA"/>
</dbReference>
<comment type="caution">
    <text evidence="2">The sequence shown here is derived from an EMBL/GenBank/DDBJ whole genome shotgun (WGS) entry which is preliminary data.</text>
</comment>
<reference evidence="2" key="1">
    <citation type="journal article" date="2015" name="Nature">
        <title>Complex archaea that bridge the gap between prokaryotes and eukaryotes.</title>
        <authorList>
            <person name="Spang A."/>
            <person name="Saw J.H."/>
            <person name="Jorgensen S.L."/>
            <person name="Zaremba-Niedzwiedzka K."/>
            <person name="Martijn J."/>
            <person name="Lind A.E."/>
            <person name="van Eijk R."/>
            <person name="Schleper C."/>
            <person name="Guy L."/>
            <person name="Ettema T.J."/>
        </authorList>
    </citation>
    <scope>NUCLEOTIDE SEQUENCE</scope>
</reference>
<organism evidence="2">
    <name type="scientific">marine sediment metagenome</name>
    <dbReference type="NCBI Taxonomy" id="412755"/>
    <lineage>
        <taxon>unclassified sequences</taxon>
        <taxon>metagenomes</taxon>
        <taxon>ecological metagenomes</taxon>
    </lineage>
</organism>
<evidence type="ECO:0000313" key="2">
    <source>
        <dbReference type="EMBL" id="KKN62966.1"/>
    </source>
</evidence>
<protein>
    <submittedName>
        <fullName evidence="2">Uncharacterized protein</fullName>
    </submittedName>
</protein>
<gene>
    <name evidence="2" type="ORF">LCGC14_0506760</name>
</gene>
<feature type="region of interest" description="Disordered" evidence="1">
    <location>
        <begin position="1"/>
        <end position="26"/>
    </location>
</feature>